<evidence type="ECO:0000259" key="1">
    <source>
        <dbReference type="Pfam" id="PF13173"/>
    </source>
</evidence>
<reference evidence="3 4" key="1">
    <citation type="journal article" date="2016" name="Nat. Commun.">
        <title>Thousands of microbial genomes shed light on interconnected biogeochemical processes in an aquifer system.</title>
        <authorList>
            <person name="Anantharaman K."/>
            <person name="Brown C.T."/>
            <person name="Hug L.A."/>
            <person name="Sharon I."/>
            <person name="Castelle C.J."/>
            <person name="Probst A.J."/>
            <person name="Thomas B.C."/>
            <person name="Singh A."/>
            <person name="Wilkins M.J."/>
            <person name="Karaoz U."/>
            <person name="Brodie E.L."/>
            <person name="Williams K.H."/>
            <person name="Hubbard S.S."/>
            <person name="Banfield J.F."/>
        </authorList>
    </citation>
    <scope>NUCLEOTIDE SEQUENCE [LARGE SCALE GENOMIC DNA]</scope>
</reference>
<evidence type="ECO:0000313" key="4">
    <source>
        <dbReference type="Proteomes" id="UP000179243"/>
    </source>
</evidence>
<sequence>MIKRLINLPEKSSFFLFGARQTGKSTLVRENLKNGWYVDLLHSEEYHLYLKAPEQFRRNSVYKIEKEGVTEIVIDEIQRVPALLNEIHSLIADYPGTRFIMTGSSARKLCRGGVNLLGGRAVERRLHPLTYLEQKENFNLETALRFGTLVGCAGKSEIETQETLAAYADTYLREEIQSEGIARNLAGFSRFLDIAAARNGEIVNQTGIGRECGLSCNSVKSYYSILEDTLIGIRIDPYIKSVGKRVSAHPKYYLFDTGIANALQKQLTAGLDPVRRGRLFEQFIVLETYRMISYRRSEAELFYWRTRSGSEVDLLIVKHGTIQAAIEIKSGTSVAQPDCRGLRDFGQNNPDVPLFLVGAIGQPFFLGNVQVLPWERYLENLEQWL</sequence>
<comment type="caution">
    <text evidence="3">The sequence shown here is derived from an EMBL/GenBank/DDBJ whole genome shotgun (WGS) entry which is preliminary data.</text>
</comment>
<organism evidence="3 4">
    <name type="scientific">Candidatus Raymondbacteria bacterium RIFOXYD12_FULL_49_13</name>
    <dbReference type="NCBI Taxonomy" id="1817890"/>
    <lineage>
        <taxon>Bacteria</taxon>
        <taxon>Raymondiibacteriota</taxon>
    </lineage>
</organism>
<dbReference type="SUPFAM" id="SSF52540">
    <property type="entry name" value="P-loop containing nucleoside triphosphate hydrolases"/>
    <property type="match status" value="1"/>
</dbReference>
<dbReference type="Pfam" id="PF13173">
    <property type="entry name" value="AAA_14"/>
    <property type="match status" value="1"/>
</dbReference>
<feature type="domain" description="DUF4143" evidence="2">
    <location>
        <begin position="177"/>
        <end position="331"/>
    </location>
</feature>
<evidence type="ECO:0000259" key="2">
    <source>
        <dbReference type="Pfam" id="PF13635"/>
    </source>
</evidence>
<dbReference type="InterPro" id="IPR025420">
    <property type="entry name" value="DUF4143"/>
</dbReference>
<evidence type="ECO:0008006" key="5">
    <source>
        <dbReference type="Google" id="ProtNLM"/>
    </source>
</evidence>
<dbReference type="InterPro" id="IPR041682">
    <property type="entry name" value="AAA_14"/>
</dbReference>
<evidence type="ECO:0000313" key="3">
    <source>
        <dbReference type="EMBL" id="OGK04238.1"/>
    </source>
</evidence>
<dbReference type="Pfam" id="PF13635">
    <property type="entry name" value="DUF4143"/>
    <property type="match status" value="1"/>
</dbReference>
<name>A0A1F7FC71_UNCRA</name>
<dbReference type="PANTHER" id="PTHR43566:SF2">
    <property type="entry name" value="DUF4143 DOMAIN-CONTAINING PROTEIN"/>
    <property type="match status" value="1"/>
</dbReference>
<dbReference type="AlphaFoldDB" id="A0A1F7FC71"/>
<dbReference type="Proteomes" id="UP000179243">
    <property type="component" value="Unassembled WGS sequence"/>
</dbReference>
<gene>
    <name evidence="3" type="ORF">A2519_17920</name>
</gene>
<accession>A0A1F7FC71</accession>
<dbReference type="PANTHER" id="PTHR43566">
    <property type="entry name" value="CONSERVED PROTEIN"/>
    <property type="match status" value="1"/>
</dbReference>
<dbReference type="EMBL" id="MFYX01000074">
    <property type="protein sequence ID" value="OGK04238.1"/>
    <property type="molecule type" value="Genomic_DNA"/>
</dbReference>
<feature type="domain" description="AAA" evidence="1">
    <location>
        <begin position="13"/>
        <end position="133"/>
    </location>
</feature>
<dbReference type="InterPro" id="IPR027417">
    <property type="entry name" value="P-loop_NTPase"/>
</dbReference>
<protein>
    <recommendedName>
        <fullName evidence="5">ATPase</fullName>
    </recommendedName>
</protein>
<proteinExistence type="predicted"/>